<feature type="transmembrane region" description="Helical" evidence="8">
    <location>
        <begin position="186"/>
        <end position="204"/>
    </location>
</feature>
<evidence type="ECO:0000256" key="6">
    <source>
        <dbReference type="ARBA" id="ARBA00022989"/>
    </source>
</evidence>
<dbReference type="CDD" id="cd17346">
    <property type="entry name" value="MFS_DtpA_like"/>
    <property type="match status" value="1"/>
</dbReference>
<feature type="transmembrane region" description="Helical" evidence="8">
    <location>
        <begin position="258"/>
        <end position="277"/>
    </location>
</feature>
<reference evidence="10" key="1">
    <citation type="journal article" date="2014" name="Int. J. Syst. Evol. Microbiol.">
        <title>Complete genome sequence of Corynebacterium casei LMG S-19264T (=DSM 44701T), isolated from a smear-ripened cheese.</title>
        <authorList>
            <consortium name="US DOE Joint Genome Institute (JGI-PGF)"/>
            <person name="Walter F."/>
            <person name="Albersmeier A."/>
            <person name="Kalinowski J."/>
            <person name="Ruckert C."/>
        </authorList>
    </citation>
    <scope>NUCLEOTIDE SEQUENCE</scope>
    <source>
        <strain evidence="10">CGMCC 4.7679</strain>
    </source>
</reference>
<protein>
    <submittedName>
        <fullName evidence="10">MFS transporter</fullName>
    </submittedName>
</protein>
<dbReference type="SUPFAM" id="SSF103473">
    <property type="entry name" value="MFS general substrate transporter"/>
    <property type="match status" value="1"/>
</dbReference>
<dbReference type="PROSITE" id="PS50850">
    <property type="entry name" value="MFS"/>
    <property type="match status" value="1"/>
</dbReference>
<dbReference type="GO" id="GO:0005886">
    <property type="term" value="C:plasma membrane"/>
    <property type="evidence" value="ECO:0007669"/>
    <property type="project" value="UniProtKB-SubCell"/>
</dbReference>
<dbReference type="PANTHER" id="PTHR23517:SF15">
    <property type="entry name" value="PROTON-DEPENDENT OLIGOPEPTIDE FAMILY TRANSPORT PROTEIN"/>
    <property type="match status" value="1"/>
</dbReference>
<keyword evidence="6 8" id="KW-1133">Transmembrane helix</keyword>
<evidence type="ECO:0000256" key="3">
    <source>
        <dbReference type="ARBA" id="ARBA00022448"/>
    </source>
</evidence>
<reference evidence="10" key="2">
    <citation type="submission" date="2020-09" db="EMBL/GenBank/DDBJ databases">
        <authorList>
            <person name="Sun Q."/>
            <person name="Zhou Y."/>
        </authorList>
    </citation>
    <scope>NUCLEOTIDE SEQUENCE</scope>
    <source>
        <strain evidence="10">CGMCC 4.7679</strain>
    </source>
</reference>
<comment type="similarity">
    <text evidence="2">Belongs to the major facilitator superfamily. Proton-dependent oligopeptide transporter (POT/PTR) (TC 2.A.17) family.</text>
</comment>
<feature type="transmembrane region" description="Helical" evidence="8">
    <location>
        <begin position="232"/>
        <end position="252"/>
    </location>
</feature>
<dbReference type="OrthoDB" id="9772725at2"/>
<keyword evidence="7 8" id="KW-0472">Membrane</keyword>
<proteinExistence type="inferred from homology"/>
<keyword evidence="11" id="KW-1185">Reference proteome</keyword>
<evidence type="ECO:0000256" key="1">
    <source>
        <dbReference type="ARBA" id="ARBA00004651"/>
    </source>
</evidence>
<feature type="transmembrane region" description="Helical" evidence="8">
    <location>
        <begin position="159"/>
        <end position="180"/>
    </location>
</feature>
<dbReference type="PANTHER" id="PTHR23517">
    <property type="entry name" value="RESISTANCE PROTEIN MDTM, PUTATIVE-RELATED-RELATED"/>
    <property type="match status" value="1"/>
</dbReference>
<feature type="transmembrane region" description="Helical" evidence="8">
    <location>
        <begin position="335"/>
        <end position="356"/>
    </location>
</feature>
<feature type="transmembrane region" description="Helical" evidence="8">
    <location>
        <begin position="44"/>
        <end position="64"/>
    </location>
</feature>
<organism evidence="10 11">
    <name type="scientific">Amycolatopsis bartoniae</name>
    <dbReference type="NCBI Taxonomy" id="941986"/>
    <lineage>
        <taxon>Bacteria</taxon>
        <taxon>Bacillati</taxon>
        <taxon>Actinomycetota</taxon>
        <taxon>Actinomycetes</taxon>
        <taxon>Pseudonocardiales</taxon>
        <taxon>Pseudonocardiaceae</taxon>
        <taxon>Amycolatopsis</taxon>
    </lineage>
</organism>
<dbReference type="Proteomes" id="UP000658656">
    <property type="component" value="Unassembled WGS sequence"/>
</dbReference>
<dbReference type="GO" id="GO:0015833">
    <property type="term" value="P:peptide transport"/>
    <property type="evidence" value="ECO:0007669"/>
    <property type="project" value="InterPro"/>
</dbReference>
<evidence type="ECO:0000256" key="5">
    <source>
        <dbReference type="ARBA" id="ARBA00022692"/>
    </source>
</evidence>
<feature type="domain" description="Major facilitator superfamily (MFS) profile" evidence="9">
    <location>
        <begin position="27"/>
        <end position="494"/>
    </location>
</feature>
<feature type="transmembrane region" description="Helical" evidence="8">
    <location>
        <begin position="465"/>
        <end position="484"/>
    </location>
</feature>
<evidence type="ECO:0000256" key="4">
    <source>
        <dbReference type="ARBA" id="ARBA00022475"/>
    </source>
</evidence>
<dbReference type="AlphaFoldDB" id="A0A8H9MCZ6"/>
<dbReference type="Gene3D" id="1.20.1250.20">
    <property type="entry name" value="MFS general substrate transporter like domains"/>
    <property type="match status" value="1"/>
</dbReference>
<dbReference type="InterPro" id="IPR005279">
    <property type="entry name" value="Dipep/tripep_permease"/>
</dbReference>
<dbReference type="InterPro" id="IPR020846">
    <property type="entry name" value="MFS_dom"/>
</dbReference>
<evidence type="ECO:0000313" key="10">
    <source>
        <dbReference type="EMBL" id="GHF66186.1"/>
    </source>
</evidence>
<evidence type="ECO:0000313" key="11">
    <source>
        <dbReference type="Proteomes" id="UP000658656"/>
    </source>
</evidence>
<feature type="transmembrane region" description="Helical" evidence="8">
    <location>
        <begin position="289"/>
        <end position="307"/>
    </location>
</feature>
<dbReference type="EMBL" id="BNAV01000006">
    <property type="protein sequence ID" value="GHF66186.1"/>
    <property type="molecule type" value="Genomic_DNA"/>
</dbReference>
<feature type="transmembrane region" description="Helical" evidence="8">
    <location>
        <begin position="396"/>
        <end position="415"/>
    </location>
</feature>
<feature type="transmembrane region" description="Helical" evidence="8">
    <location>
        <begin position="436"/>
        <end position="453"/>
    </location>
</feature>
<keyword evidence="3" id="KW-0813">Transport</keyword>
<name>A0A8H9MCZ6_9PSEU</name>
<evidence type="ECO:0000259" key="9">
    <source>
        <dbReference type="PROSITE" id="PS50850"/>
    </source>
</evidence>
<feature type="transmembrane region" description="Helical" evidence="8">
    <location>
        <begin position="368"/>
        <end position="390"/>
    </location>
</feature>
<dbReference type="RefSeq" id="WP_145932775.1">
    <property type="nucleotide sequence ID" value="NZ_BNAV01000006.1"/>
</dbReference>
<keyword evidence="4" id="KW-1003">Cell membrane</keyword>
<feature type="transmembrane region" description="Helical" evidence="8">
    <location>
        <begin position="121"/>
        <end position="147"/>
    </location>
</feature>
<keyword evidence="5 8" id="KW-0812">Transmembrane</keyword>
<dbReference type="Pfam" id="PF00854">
    <property type="entry name" value="PTR2"/>
    <property type="match status" value="1"/>
</dbReference>
<dbReference type="InterPro" id="IPR000109">
    <property type="entry name" value="POT_fam"/>
</dbReference>
<dbReference type="NCBIfam" id="TIGR00924">
    <property type="entry name" value="yjdL_sub1_fam"/>
    <property type="match status" value="1"/>
</dbReference>
<gene>
    <name evidence="10" type="ORF">GCM10017566_44920</name>
</gene>
<dbReference type="GO" id="GO:1904680">
    <property type="term" value="F:peptide transmembrane transporter activity"/>
    <property type="evidence" value="ECO:0007669"/>
    <property type="project" value="InterPro"/>
</dbReference>
<comment type="caution">
    <text evidence="10">The sequence shown here is derived from an EMBL/GenBank/DDBJ whole genome shotgun (WGS) entry which is preliminary data.</text>
</comment>
<sequence length="495" mass="52983">MPHSVDTAAPRTESSGVRLRQPAGFGTLFFTELWERFSFAGMRAILVLFMAAPVAEGGLGLSAVTAASLYAVYNSTVYMLSLPGGWIADRLWGSQRAVFVGGCTIALGHLVLSIPTVPTSYVALVLIAIGTGTLKASVPTILGGLYAPDDPRRDPGFTLYYLSIQIGGFTAPFVTGALAVAFSWHVAFIAAGIGMILGLAVYAVGRRKFGDVGKVAPQPATPDERRRLTRKAALWSGVAVVLLVIDVLLKWFSLGQLINIMSLVGIVVPIVYFAAMFRTPDVDRSERSRLTAFVWFFAAAALFWLVYDQAGSTVSLFIKDKVNRSMFGWEVPVGFFQSAHAAFMIVLGSAFVLIWAKMGRRQPATPAKFGISLTFIGASFLLLGLAATTATGGNKALVWWIVGFFFLQGIAETHLGPVGLSASTKLAPARFATQTIGLWYLSTATGGAVQGQVVKLQTVLPQPVYFGSQGLLLVLAGIILFLAVRRIRALMEEDG</sequence>
<feature type="transmembrane region" description="Helical" evidence="8">
    <location>
        <begin position="97"/>
        <end position="115"/>
    </location>
</feature>
<evidence type="ECO:0000256" key="7">
    <source>
        <dbReference type="ARBA" id="ARBA00023136"/>
    </source>
</evidence>
<evidence type="ECO:0000256" key="8">
    <source>
        <dbReference type="SAM" id="Phobius"/>
    </source>
</evidence>
<accession>A0A8H9MCZ6</accession>
<evidence type="ECO:0000256" key="2">
    <source>
        <dbReference type="ARBA" id="ARBA00005982"/>
    </source>
</evidence>
<comment type="subcellular location">
    <subcellularLocation>
        <location evidence="1">Cell membrane</location>
        <topology evidence="1">Multi-pass membrane protein</topology>
    </subcellularLocation>
</comment>
<dbReference type="InterPro" id="IPR036259">
    <property type="entry name" value="MFS_trans_sf"/>
</dbReference>
<dbReference type="InterPro" id="IPR050171">
    <property type="entry name" value="MFS_Transporters"/>
</dbReference>